<evidence type="ECO:0000313" key="2">
    <source>
        <dbReference type="Proteomes" id="UP000589620"/>
    </source>
</evidence>
<dbReference type="EMBL" id="JACCBJ010000001">
    <property type="protein sequence ID" value="NYD74261.1"/>
    <property type="molecule type" value="Genomic_DNA"/>
</dbReference>
<gene>
    <name evidence="1" type="ORF">BJ963_001780</name>
</gene>
<keyword evidence="2" id="KW-1185">Reference proteome</keyword>
<accession>A0A852T033</accession>
<evidence type="ECO:0000313" key="1">
    <source>
        <dbReference type="EMBL" id="NYD74261.1"/>
    </source>
</evidence>
<comment type="caution">
    <text evidence="1">The sequence shown here is derived from an EMBL/GenBank/DDBJ whole genome shotgun (WGS) entry which is preliminary data.</text>
</comment>
<dbReference type="AlphaFoldDB" id="A0A852T033"/>
<sequence length="161" mass="17933">MADNTTADHASGRIARREAARIQLRGAIAEEYAAKLPDLLTVAEFARFAGMTIAQVRHATTIGELVMSIRDGRRGIAPADNVAFLLRERLLRLPVHQPSWERRDPRSLAVSEAVYERVWDVAVRYDTTPTDALDRLLLAATHVVRSPRPERAREGGTPRST</sequence>
<reference evidence="1 2" key="1">
    <citation type="submission" date="2020-07" db="EMBL/GenBank/DDBJ databases">
        <title>Sequencing the genomes of 1000 actinobacteria strains.</title>
        <authorList>
            <person name="Klenk H.-P."/>
        </authorList>
    </citation>
    <scope>NUCLEOTIDE SEQUENCE [LARGE SCALE GENOMIC DNA]</scope>
    <source>
        <strain evidence="1 2">DSM 23871</strain>
    </source>
</reference>
<protein>
    <submittedName>
        <fullName evidence="1">Uncharacterized protein</fullName>
    </submittedName>
</protein>
<organism evidence="1 2">
    <name type="scientific">Leifsonia soli</name>
    <dbReference type="NCBI Taxonomy" id="582665"/>
    <lineage>
        <taxon>Bacteria</taxon>
        <taxon>Bacillati</taxon>
        <taxon>Actinomycetota</taxon>
        <taxon>Actinomycetes</taxon>
        <taxon>Micrococcales</taxon>
        <taxon>Microbacteriaceae</taxon>
        <taxon>Leifsonia</taxon>
    </lineage>
</organism>
<proteinExistence type="predicted"/>
<dbReference type="Proteomes" id="UP000589620">
    <property type="component" value="Unassembled WGS sequence"/>
</dbReference>
<name>A0A852T033_9MICO</name>
<dbReference type="RefSeq" id="WP_246298018.1">
    <property type="nucleotide sequence ID" value="NZ_BAAAPX010000001.1"/>
</dbReference>